<dbReference type="AlphaFoldDB" id="A0A1F4VGM2"/>
<protein>
    <recommendedName>
        <fullName evidence="3">Ribosomal subunit interface protein</fullName>
    </recommendedName>
</protein>
<name>A0A1F4VGM2_UNCKA</name>
<dbReference type="Gene3D" id="3.30.160.100">
    <property type="entry name" value="Ribosome hibernation promotion factor-like"/>
    <property type="match status" value="1"/>
</dbReference>
<dbReference type="InterPro" id="IPR036567">
    <property type="entry name" value="RHF-like"/>
</dbReference>
<proteinExistence type="predicted"/>
<sequence length="112" mass="12847">MSLQITSDNIEITPSMTELAKKKAARLLAKLKDVPDELKNIRLVLNKAPNDFFDVKAEVLVGGTKFFGESSDFTLETALIVALEDVQRQYIKEKSKRENWDKQRDLKRFSTE</sequence>
<dbReference type="InterPro" id="IPR003489">
    <property type="entry name" value="RHF/RaiA"/>
</dbReference>
<gene>
    <name evidence="1" type="ORF">A3H26_03670</name>
</gene>
<evidence type="ECO:0000313" key="2">
    <source>
        <dbReference type="Proteomes" id="UP000177763"/>
    </source>
</evidence>
<reference evidence="1 2" key="1">
    <citation type="journal article" date="2016" name="Nat. Commun.">
        <title>Thousands of microbial genomes shed light on interconnected biogeochemical processes in an aquifer system.</title>
        <authorList>
            <person name="Anantharaman K."/>
            <person name="Brown C.T."/>
            <person name="Hug L.A."/>
            <person name="Sharon I."/>
            <person name="Castelle C.J."/>
            <person name="Probst A.J."/>
            <person name="Thomas B.C."/>
            <person name="Singh A."/>
            <person name="Wilkins M.J."/>
            <person name="Karaoz U."/>
            <person name="Brodie E.L."/>
            <person name="Williams K.H."/>
            <person name="Hubbard S.S."/>
            <person name="Banfield J.F."/>
        </authorList>
    </citation>
    <scope>NUCLEOTIDE SEQUENCE [LARGE SCALE GENOMIC DNA]</scope>
</reference>
<organism evidence="1 2">
    <name type="scientific">candidate division WWE3 bacterium RIFCSPLOWO2_12_FULL_36_10</name>
    <dbReference type="NCBI Taxonomy" id="1802630"/>
    <lineage>
        <taxon>Bacteria</taxon>
        <taxon>Katanobacteria</taxon>
    </lineage>
</organism>
<accession>A0A1F4VGM2</accession>
<dbReference type="EMBL" id="MEVN01000042">
    <property type="protein sequence ID" value="OGC56265.1"/>
    <property type="molecule type" value="Genomic_DNA"/>
</dbReference>
<evidence type="ECO:0008006" key="3">
    <source>
        <dbReference type="Google" id="ProtNLM"/>
    </source>
</evidence>
<dbReference type="Proteomes" id="UP000177763">
    <property type="component" value="Unassembled WGS sequence"/>
</dbReference>
<dbReference type="SUPFAM" id="SSF69754">
    <property type="entry name" value="Ribosome binding protein Y (YfiA homologue)"/>
    <property type="match status" value="1"/>
</dbReference>
<comment type="caution">
    <text evidence="1">The sequence shown here is derived from an EMBL/GenBank/DDBJ whole genome shotgun (WGS) entry which is preliminary data.</text>
</comment>
<evidence type="ECO:0000313" key="1">
    <source>
        <dbReference type="EMBL" id="OGC56265.1"/>
    </source>
</evidence>
<dbReference type="STRING" id="1802630.A3H26_03670"/>
<dbReference type="Pfam" id="PF02482">
    <property type="entry name" value="Ribosomal_S30AE"/>
    <property type="match status" value="1"/>
</dbReference>